<keyword evidence="3" id="KW-1003">Cell membrane</keyword>
<name>A0A4Y2H7U2_ARAVE</name>
<comment type="caution">
    <text evidence="14">The sequence shown here is derived from an EMBL/GenBank/DDBJ whole genome shotgun (WGS) entry which is preliminary data.</text>
</comment>
<evidence type="ECO:0000256" key="4">
    <source>
        <dbReference type="ARBA" id="ARBA00022553"/>
    </source>
</evidence>
<dbReference type="SUPFAM" id="SSF52540">
    <property type="entry name" value="P-loop containing nucleoside triphosphate hydrolases"/>
    <property type="match status" value="1"/>
</dbReference>
<dbReference type="InterPro" id="IPR054465">
    <property type="entry name" value="Integrase_p58-like_C"/>
</dbReference>
<dbReference type="Pfam" id="PF22938">
    <property type="entry name" value="Integrase_p58_C"/>
    <property type="match status" value="1"/>
</dbReference>
<dbReference type="InterPro" id="IPR011992">
    <property type="entry name" value="EF-hand-dom_pair"/>
</dbReference>
<proteinExistence type="predicted"/>
<feature type="domain" description="Dynamin-type G" evidence="13">
    <location>
        <begin position="113"/>
        <end position="344"/>
    </location>
</feature>
<dbReference type="PROSITE" id="PS51718">
    <property type="entry name" value="G_DYNAMIN_2"/>
    <property type="match status" value="1"/>
</dbReference>
<feature type="domain" description="EH" evidence="11">
    <location>
        <begin position="503"/>
        <end position="590"/>
    </location>
</feature>
<evidence type="ECO:0000256" key="7">
    <source>
        <dbReference type="ARBA" id="ARBA00022753"/>
    </source>
</evidence>
<dbReference type="Gene3D" id="3.40.50.300">
    <property type="entry name" value="P-loop containing nucleotide triphosphate hydrolases"/>
    <property type="match status" value="1"/>
</dbReference>
<keyword evidence="10" id="KW-0472">Membrane</keyword>
<dbReference type="FunFam" id="1.10.238.10:FF:000038">
    <property type="entry name" value="EH domain-containing protein 3"/>
    <property type="match status" value="1"/>
</dbReference>
<dbReference type="Gene3D" id="1.10.238.10">
    <property type="entry name" value="EF-hand"/>
    <property type="match status" value="1"/>
</dbReference>
<dbReference type="GO" id="GO:0005525">
    <property type="term" value="F:GTP binding"/>
    <property type="evidence" value="ECO:0007669"/>
    <property type="project" value="InterPro"/>
</dbReference>
<comment type="subcellular location">
    <subcellularLocation>
        <location evidence="2">Cell membrane</location>
        <topology evidence="2">Peripheral membrane protein</topology>
        <orientation evidence="2">Cytoplasmic side</orientation>
    </subcellularLocation>
    <subcellularLocation>
        <location evidence="1">Endosome membrane</location>
        <topology evidence="1">Peripheral membrane protein</topology>
        <orientation evidence="1">Cytoplasmic side</orientation>
    </subcellularLocation>
</comment>
<keyword evidence="7" id="KW-0967">Endosome</keyword>
<dbReference type="FunFam" id="3.40.50.300:FF:000147">
    <property type="entry name" value="EH domain-containing protein 1"/>
    <property type="match status" value="1"/>
</dbReference>
<dbReference type="Pfam" id="PF12763">
    <property type="entry name" value="EH"/>
    <property type="match status" value="1"/>
</dbReference>
<evidence type="ECO:0000256" key="9">
    <source>
        <dbReference type="ARBA" id="ARBA00022840"/>
    </source>
</evidence>
<dbReference type="GO" id="GO:0005524">
    <property type="term" value="F:ATP binding"/>
    <property type="evidence" value="ECO:0007669"/>
    <property type="project" value="UniProtKB-KW"/>
</dbReference>
<dbReference type="InterPro" id="IPR002048">
    <property type="entry name" value="EF_hand_dom"/>
</dbReference>
<sequence>MYNKKRRRGLSPKLQQNWEGPYTVVKKLNDVVYRVQRSPNAKPKVIHINRLAPYRATDHSSNYLTKDSRRHPPDLYNNVVEGLKKIYKLKILPLEEHYLFHEFHSPPLNDADFEAKPMILLVGQYSTGKTTFIKYLLEKDFPGIRIGPEPTTDRFIAVMYGEQESIIPGNALVVDPKRQFRPLSKFGNAFLNRFQSSVVNSEVLKSITIIDTPGILSGEKQRVDRGYEFTGVLEWFAERVDRIILLFDAHKLDISDEFRRSIEALRGHDDKIRIVLNKADMVDSQQLMRVYGALMWSLGKVLNTPEVARVYIGSFWDQPLNYDSNRKLFEAEELDMFKDIQSLPKNAALRKLNDLIKRARLAKVHAYIISSLKNQMPSVFGKEAKKKELVKKLGNIYAELQKEHQIPLGDFPDMKLMQEKLLQQDFDKFNTLRPKLLENVDIMLRDDISKIMQMIPREQEEQIENAPVQGGALNALNDNPFGHGRGEGADAGSLQVDWVVEKDRFKFDAIFNRLNPVDGKITGAAAKSEMVKSKLPNTVLGKIWKLSDIDKDGQLDVDEFALAMHLINVKLEGHDLPQDLPEHLIPPSKK</sequence>
<feature type="domain" description="EF-hand" evidence="12">
    <location>
        <begin position="535"/>
        <end position="570"/>
    </location>
</feature>
<dbReference type="Pfam" id="PF16880">
    <property type="entry name" value="EHD_N"/>
    <property type="match status" value="1"/>
</dbReference>
<evidence type="ECO:0000256" key="1">
    <source>
        <dbReference type="ARBA" id="ARBA00004125"/>
    </source>
</evidence>
<dbReference type="GO" id="GO:0048471">
    <property type="term" value="C:perinuclear region of cytoplasm"/>
    <property type="evidence" value="ECO:0007669"/>
    <property type="project" value="TreeGrafter"/>
</dbReference>
<dbReference type="GO" id="GO:0045296">
    <property type="term" value="F:cadherin binding"/>
    <property type="evidence" value="ECO:0007669"/>
    <property type="project" value="TreeGrafter"/>
</dbReference>
<evidence type="ECO:0000256" key="8">
    <source>
        <dbReference type="ARBA" id="ARBA00022837"/>
    </source>
</evidence>
<protein>
    <submittedName>
        <fullName evidence="14">EH domain-containing protein 1</fullName>
    </submittedName>
</protein>
<dbReference type="GO" id="GO:0030139">
    <property type="term" value="C:endocytic vesicle"/>
    <property type="evidence" value="ECO:0007669"/>
    <property type="project" value="TreeGrafter"/>
</dbReference>
<gene>
    <name evidence="14" type="primary">Ehd1_0</name>
    <name evidence="14" type="ORF">AVEN_145416_1</name>
</gene>
<dbReference type="GO" id="GO:0060271">
    <property type="term" value="P:cilium assembly"/>
    <property type="evidence" value="ECO:0007669"/>
    <property type="project" value="TreeGrafter"/>
</dbReference>
<dbReference type="CDD" id="cd09913">
    <property type="entry name" value="EHD"/>
    <property type="match status" value="1"/>
</dbReference>
<dbReference type="InterPro" id="IPR030381">
    <property type="entry name" value="G_DYNAMIN_dom"/>
</dbReference>
<dbReference type="InterPro" id="IPR031692">
    <property type="entry name" value="EHD_N"/>
</dbReference>
<dbReference type="PANTHER" id="PTHR11216:SF31">
    <property type="entry name" value="AT21416P"/>
    <property type="match status" value="1"/>
</dbReference>
<dbReference type="CDD" id="cd00052">
    <property type="entry name" value="EH"/>
    <property type="match status" value="1"/>
</dbReference>
<dbReference type="InterPro" id="IPR027417">
    <property type="entry name" value="P-loop_NTPase"/>
</dbReference>
<dbReference type="PROSITE" id="PS00018">
    <property type="entry name" value="EF_HAND_1"/>
    <property type="match status" value="1"/>
</dbReference>
<dbReference type="GO" id="GO:0005509">
    <property type="term" value="F:calcium ion binding"/>
    <property type="evidence" value="ECO:0007669"/>
    <property type="project" value="InterPro"/>
</dbReference>
<reference evidence="14 15" key="1">
    <citation type="journal article" date="2019" name="Sci. Rep.">
        <title>Orb-weaving spider Araneus ventricosus genome elucidates the spidroin gene catalogue.</title>
        <authorList>
            <person name="Kono N."/>
            <person name="Nakamura H."/>
            <person name="Ohtoshi R."/>
            <person name="Moran D.A.P."/>
            <person name="Shinohara A."/>
            <person name="Yoshida Y."/>
            <person name="Fujiwara M."/>
            <person name="Mori M."/>
            <person name="Tomita M."/>
            <person name="Arakawa K."/>
        </authorList>
    </citation>
    <scope>NUCLEOTIDE SEQUENCE [LARGE SCALE GENOMIC DNA]</scope>
</reference>
<dbReference type="GO" id="GO:0055038">
    <property type="term" value="C:recycling endosome membrane"/>
    <property type="evidence" value="ECO:0007669"/>
    <property type="project" value="TreeGrafter"/>
</dbReference>
<dbReference type="PROSITE" id="PS50031">
    <property type="entry name" value="EH"/>
    <property type="match status" value="1"/>
</dbReference>
<evidence type="ECO:0000313" key="15">
    <source>
        <dbReference type="Proteomes" id="UP000499080"/>
    </source>
</evidence>
<dbReference type="AlphaFoldDB" id="A0A4Y2H7U2"/>
<evidence type="ECO:0000256" key="2">
    <source>
        <dbReference type="ARBA" id="ARBA00004413"/>
    </source>
</evidence>
<dbReference type="InterPro" id="IPR045063">
    <property type="entry name" value="Dynamin_N"/>
</dbReference>
<dbReference type="InterPro" id="IPR040990">
    <property type="entry name" value="DUF5600"/>
</dbReference>
<dbReference type="Pfam" id="PF00350">
    <property type="entry name" value="Dynamin_N"/>
    <property type="match status" value="1"/>
</dbReference>
<evidence type="ECO:0000259" key="13">
    <source>
        <dbReference type="PROSITE" id="PS51718"/>
    </source>
</evidence>
<dbReference type="InterPro" id="IPR000261">
    <property type="entry name" value="EH_dom"/>
</dbReference>
<dbReference type="OrthoDB" id="1716625at2759"/>
<organism evidence="14 15">
    <name type="scientific">Araneus ventricosus</name>
    <name type="common">Orbweaver spider</name>
    <name type="synonym">Epeira ventricosa</name>
    <dbReference type="NCBI Taxonomy" id="182803"/>
    <lineage>
        <taxon>Eukaryota</taxon>
        <taxon>Metazoa</taxon>
        <taxon>Ecdysozoa</taxon>
        <taxon>Arthropoda</taxon>
        <taxon>Chelicerata</taxon>
        <taxon>Arachnida</taxon>
        <taxon>Araneae</taxon>
        <taxon>Araneomorphae</taxon>
        <taxon>Entelegynae</taxon>
        <taxon>Araneoidea</taxon>
        <taxon>Araneidae</taxon>
        <taxon>Araneus</taxon>
    </lineage>
</organism>
<dbReference type="SUPFAM" id="SSF47473">
    <property type="entry name" value="EF-hand"/>
    <property type="match status" value="1"/>
</dbReference>
<dbReference type="GO" id="GO:0006897">
    <property type="term" value="P:endocytosis"/>
    <property type="evidence" value="ECO:0007669"/>
    <property type="project" value="TreeGrafter"/>
</dbReference>
<evidence type="ECO:0000256" key="3">
    <source>
        <dbReference type="ARBA" id="ARBA00022475"/>
    </source>
</evidence>
<dbReference type="PANTHER" id="PTHR11216">
    <property type="entry name" value="EH DOMAIN"/>
    <property type="match status" value="1"/>
</dbReference>
<dbReference type="SMART" id="SM00027">
    <property type="entry name" value="EH"/>
    <property type="match status" value="1"/>
</dbReference>
<evidence type="ECO:0000313" key="14">
    <source>
        <dbReference type="EMBL" id="GBM61239.1"/>
    </source>
</evidence>
<evidence type="ECO:0000256" key="5">
    <source>
        <dbReference type="ARBA" id="ARBA00022723"/>
    </source>
</evidence>
<dbReference type="PROSITE" id="PS50222">
    <property type="entry name" value="EF_HAND_2"/>
    <property type="match status" value="1"/>
</dbReference>
<evidence type="ECO:0000256" key="6">
    <source>
        <dbReference type="ARBA" id="ARBA00022741"/>
    </source>
</evidence>
<keyword evidence="8" id="KW-0106">Calcium</keyword>
<keyword evidence="5" id="KW-0479">Metal-binding</keyword>
<dbReference type="GO" id="GO:0005886">
    <property type="term" value="C:plasma membrane"/>
    <property type="evidence" value="ECO:0007669"/>
    <property type="project" value="UniProtKB-SubCell"/>
</dbReference>
<evidence type="ECO:0000259" key="11">
    <source>
        <dbReference type="PROSITE" id="PS50031"/>
    </source>
</evidence>
<keyword evidence="6" id="KW-0547">Nucleotide-binding</keyword>
<dbReference type="Proteomes" id="UP000499080">
    <property type="component" value="Unassembled WGS sequence"/>
</dbReference>
<evidence type="ECO:0000256" key="10">
    <source>
        <dbReference type="ARBA" id="ARBA00023136"/>
    </source>
</evidence>
<dbReference type="Pfam" id="PF18150">
    <property type="entry name" value="DUF5600"/>
    <property type="match status" value="1"/>
</dbReference>
<accession>A0A4Y2H7U2</accession>
<dbReference type="InterPro" id="IPR018247">
    <property type="entry name" value="EF_Hand_1_Ca_BS"/>
</dbReference>
<keyword evidence="4" id="KW-0597">Phosphoprotein</keyword>
<keyword evidence="9" id="KW-0067">ATP-binding</keyword>
<keyword evidence="15" id="KW-1185">Reference proteome</keyword>
<dbReference type="GO" id="GO:0032456">
    <property type="term" value="P:endocytic recycling"/>
    <property type="evidence" value="ECO:0007669"/>
    <property type="project" value="TreeGrafter"/>
</dbReference>
<evidence type="ECO:0000259" key="12">
    <source>
        <dbReference type="PROSITE" id="PS50222"/>
    </source>
</evidence>
<dbReference type="GO" id="GO:0005769">
    <property type="term" value="C:early endosome"/>
    <property type="evidence" value="ECO:0007669"/>
    <property type="project" value="TreeGrafter"/>
</dbReference>
<dbReference type="SMART" id="SM00054">
    <property type="entry name" value="EFh"/>
    <property type="match status" value="1"/>
</dbReference>
<dbReference type="GO" id="GO:0072659">
    <property type="term" value="P:protein localization to plasma membrane"/>
    <property type="evidence" value="ECO:0007669"/>
    <property type="project" value="TreeGrafter"/>
</dbReference>
<dbReference type="Gene3D" id="1.10.268.20">
    <property type="match status" value="1"/>
</dbReference>
<dbReference type="EMBL" id="BGPR01001758">
    <property type="protein sequence ID" value="GBM61239.1"/>
    <property type="molecule type" value="Genomic_DNA"/>
</dbReference>